<gene>
    <name evidence="3" type="ORF">METZ01_LOCUS4745</name>
</gene>
<dbReference type="PANTHER" id="PTHR24321:SF15">
    <property type="entry name" value="OXIDOREDUCTASE UCPA"/>
    <property type="match status" value="1"/>
</dbReference>
<comment type="similarity">
    <text evidence="1">Belongs to the short-chain dehydrogenases/reductases (SDR) family.</text>
</comment>
<name>A0A381NBA1_9ZZZZ</name>
<reference evidence="3" key="1">
    <citation type="submission" date="2018-05" db="EMBL/GenBank/DDBJ databases">
        <authorList>
            <person name="Lanie J.A."/>
            <person name="Ng W.-L."/>
            <person name="Kazmierczak K.M."/>
            <person name="Andrzejewski T.M."/>
            <person name="Davidsen T.M."/>
            <person name="Wayne K.J."/>
            <person name="Tettelin H."/>
            <person name="Glass J.I."/>
            <person name="Rusch D."/>
            <person name="Podicherti R."/>
            <person name="Tsui H.-C.T."/>
            <person name="Winkler M.E."/>
        </authorList>
    </citation>
    <scope>NUCLEOTIDE SEQUENCE</scope>
</reference>
<dbReference type="EMBL" id="UINC01000244">
    <property type="protein sequence ID" value="SUZ51891.1"/>
    <property type="molecule type" value="Genomic_DNA"/>
</dbReference>
<dbReference type="SUPFAM" id="SSF51735">
    <property type="entry name" value="NAD(P)-binding Rossmann-fold domains"/>
    <property type="match status" value="1"/>
</dbReference>
<dbReference type="PROSITE" id="PS00061">
    <property type="entry name" value="ADH_SHORT"/>
    <property type="match status" value="1"/>
</dbReference>
<proteinExistence type="inferred from homology"/>
<dbReference type="PRINTS" id="PR00081">
    <property type="entry name" value="GDHRDH"/>
</dbReference>
<dbReference type="PANTHER" id="PTHR24321">
    <property type="entry name" value="DEHYDROGENASES, SHORT CHAIN"/>
    <property type="match status" value="1"/>
</dbReference>
<protein>
    <submittedName>
        <fullName evidence="3">Uncharacterized protein</fullName>
    </submittedName>
</protein>
<dbReference type="InterPro" id="IPR036291">
    <property type="entry name" value="NAD(P)-bd_dom_sf"/>
</dbReference>
<dbReference type="FunFam" id="3.40.50.720:FF:000084">
    <property type="entry name" value="Short-chain dehydrogenase reductase"/>
    <property type="match status" value="1"/>
</dbReference>
<evidence type="ECO:0000256" key="1">
    <source>
        <dbReference type="ARBA" id="ARBA00006484"/>
    </source>
</evidence>
<dbReference type="AlphaFoldDB" id="A0A381NBA1"/>
<dbReference type="GO" id="GO:0016491">
    <property type="term" value="F:oxidoreductase activity"/>
    <property type="evidence" value="ECO:0007669"/>
    <property type="project" value="UniProtKB-KW"/>
</dbReference>
<dbReference type="InterPro" id="IPR020904">
    <property type="entry name" value="Sc_DH/Rdtase_CS"/>
</dbReference>
<accession>A0A381NBA1</accession>
<dbReference type="InterPro" id="IPR002347">
    <property type="entry name" value="SDR_fam"/>
</dbReference>
<keyword evidence="2" id="KW-0560">Oxidoreductase</keyword>
<evidence type="ECO:0000256" key="2">
    <source>
        <dbReference type="ARBA" id="ARBA00023002"/>
    </source>
</evidence>
<dbReference type="Pfam" id="PF13561">
    <property type="entry name" value="adh_short_C2"/>
    <property type="match status" value="1"/>
</dbReference>
<feature type="non-terminal residue" evidence="3">
    <location>
        <position position="1"/>
    </location>
</feature>
<dbReference type="Gene3D" id="3.40.50.720">
    <property type="entry name" value="NAD(P)-binding Rossmann-like Domain"/>
    <property type="match status" value="1"/>
</dbReference>
<evidence type="ECO:0000313" key="3">
    <source>
        <dbReference type="EMBL" id="SUZ51891.1"/>
    </source>
</evidence>
<sequence length="238" mass="25456">VTDRIKNRIALVTGAASGIGKATADLFEAEGAVVIRTDITDGDHHKLDVAKASHWRRLIDSIEYERLDIVVNNAGISPHDNIENLDMDNWNTIRGVVLDGVMLGCNHTLPLLKKSTCGAIVNVSSVAGMVGSSEYTSYGAAKAGVRNVTKSIALHCARKRYSVRCNSVHPGSIDTPILDADKAKYGEEKTIQVRTKAIPMGRLGLAREVANAILFLASDDASFITGAELVIDGGFTAR</sequence>
<organism evidence="3">
    <name type="scientific">marine metagenome</name>
    <dbReference type="NCBI Taxonomy" id="408172"/>
    <lineage>
        <taxon>unclassified sequences</taxon>
        <taxon>metagenomes</taxon>
        <taxon>ecological metagenomes</taxon>
    </lineage>
</organism>
<dbReference type="PRINTS" id="PR00080">
    <property type="entry name" value="SDRFAMILY"/>
</dbReference>